<reference evidence="8 9" key="1">
    <citation type="submission" date="2020-12" db="EMBL/GenBank/DDBJ databases">
        <title>WGS of Thermoactinomyces spp.</title>
        <authorList>
            <person name="Cheng K."/>
        </authorList>
    </citation>
    <scope>NUCLEOTIDE SEQUENCE [LARGE SCALE GENOMIC DNA]</scope>
    <source>
        <strain evidence="9">CICC 10650\ACCC 41061</strain>
    </source>
</reference>
<dbReference type="Pfam" id="PF06414">
    <property type="entry name" value="Zeta_toxin"/>
    <property type="match status" value="1"/>
</dbReference>
<feature type="domain" description="Zeta toxin" evidence="7">
    <location>
        <begin position="125"/>
        <end position="316"/>
    </location>
</feature>
<accession>A0ABS0QI90</accession>
<organism evidence="8 9">
    <name type="scientific">Thermoactinomyces vulgaris</name>
    <dbReference type="NCBI Taxonomy" id="2026"/>
    <lineage>
        <taxon>Bacteria</taxon>
        <taxon>Bacillati</taxon>
        <taxon>Bacillota</taxon>
        <taxon>Bacilli</taxon>
        <taxon>Bacillales</taxon>
        <taxon>Thermoactinomycetaceae</taxon>
        <taxon>Thermoactinomyces</taxon>
    </lineage>
</organism>
<comment type="similarity">
    <text evidence="1">Belongs to the zeta toxin family.</text>
</comment>
<dbReference type="SUPFAM" id="SSF52540">
    <property type="entry name" value="P-loop containing nucleoside triphosphate hydrolases"/>
    <property type="match status" value="1"/>
</dbReference>
<evidence type="ECO:0000256" key="2">
    <source>
        <dbReference type="ARBA" id="ARBA00011963"/>
    </source>
</evidence>
<dbReference type="Proteomes" id="UP000641910">
    <property type="component" value="Unassembled WGS sequence"/>
</dbReference>
<protein>
    <recommendedName>
        <fullName evidence="5">UDP-N-acetylglucosamine kinase</fullName>
        <ecNumber evidence="2">2.7.1.176</ecNumber>
    </recommendedName>
    <alternativeName>
        <fullName evidence="5">UDP-N-acetylglucosamine kinase</fullName>
    </alternativeName>
</protein>
<evidence type="ECO:0000259" key="7">
    <source>
        <dbReference type="Pfam" id="PF06414"/>
    </source>
</evidence>
<comment type="catalytic activity">
    <reaction evidence="6">
        <text>UDP-N-acetyl-alpha-D-glucosamine + ATP = UDP-N-acetyl-alpha-D-glucosamine 3'-phosphate + ADP + H(+)</text>
        <dbReference type="Rhea" id="RHEA:32671"/>
        <dbReference type="ChEBI" id="CHEBI:15378"/>
        <dbReference type="ChEBI" id="CHEBI:30616"/>
        <dbReference type="ChEBI" id="CHEBI:57705"/>
        <dbReference type="ChEBI" id="CHEBI:64353"/>
        <dbReference type="ChEBI" id="CHEBI:456216"/>
        <dbReference type="EC" id="2.7.1.176"/>
    </reaction>
</comment>
<evidence type="ECO:0000256" key="4">
    <source>
        <dbReference type="ARBA" id="ARBA00022840"/>
    </source>
</evidence>
<name>A0ABS0QI90_THEVU</name>
<evidence type="ECO:0000256" key="1">
    <source>
        <dbReference type="ARBA" id="ARBA00009104"/>
    </source>
</evidence>
<keyword evidence="9" id="KW-1185">Reference proteome</keyword>
<proteinExistence type="inferred from homology"/>
<evidence type="ECO:0000256" key="5">
    <source>
        <dbReference type="ARBA" id="ARBA00032897"/>
    </source>
</evidence>
<gene>
    <name evidence="8" type="ORF">I8U22_09115</name>
</gene>
<dbReference type="Gene3D" id="3.40.50.300">
    <property type="entry name" value="P-loop containing nucleotide triphosphate hydrolases"/>
    <property type="match status" value="1"/>
</dbReference>
<dbReference type="InterPro" id="IPR027417">
    <property type="entry name" value="P-loop_NTPase"/>
</dbReference>
<comment type="caution">
    <text evidence="8">The sequence shown here is derived from an EMBL/GenBank/DDBJ whole genome shotgun (WGS) entry which is preliminary data.</text>
</comment>
<keyword evidence="4" id="KW-0067">ATP-binding</keyword>
<evidence type="ECO:0000313" key="8">
    <source>
        <dbReference type="EMBL" id="MBH8588967.1"/>
    </source>
</evidence>
<dbReference type="RefSeq" id="WP_170151254.1">
    <property type="nucleotide sequence ID" value="NZ_JACEIS010000007.1"/>
</dbReference>
<sequence length="389" mass="45027">MSDVCFRSLEDVVRAMPEWVKLDVAIEVMAEVLSDQRRAIANEEKKEKPDREKLERLKAEKRKLLQERQAMYSGNREVIHKILTVYGNKVRKKYTGVERVDSCMDPLSEEEHNEILERLKQEVEEFTAPAKHPAAVILGGQPGAGKGGLIALAENGFSGHSFVVINGDEFRKEHPMSKEILLKQEEDYARLTDPDVRRWTRDVFKYAIQTKRNLVFEGTMRTDGPICNTLQRLKQQGYRVIVRVMAVHALVSLLGTYERHEEQKQIFGYGRPVAKASHDAAYRGMLKTVERIEKEKLFDVLEVYNRDKHLLYENRVIGRACQKPPKAVEAIIGEREKKWTADQLRRFIQAWDQVLDKMVFRCADLREIGSARQHRDFIIKRKGGSPYAH</sequence>
<evidence type="ECO:0000256" key="6">
    <source>
        <dbReference type="ARBA" id="ARBA00048178"/>
    </source>
</evidence>
<keyword evidence="3" id="KW-0547">Nucleotide-binding</keyword>
<dbReference type="InterPro" id="IPR010488">
    <property type="entry name" value="Zeta_toxin_domain"/>
</dbReference>
<evidence type="ECO:0000313" key="9">
    <source>
        <dbReference type="Proteomes" id="UP000641910"/>
    </source>
</evidence>
<dbReference type="EMBL" id="JAECVU010000005">
    <property type="protein sequence ID" value="MBH8588967.1"/>
    <property type="molecule type" value="Genomic_DNA"/>
</dbReference>
<evidence type="ECO:0000256" key="3">
    <source>
        <dbReference type="ARBA" id="ARBA00022741"/>
    </source>
</evidence>
<dbReference type="EC" id="2.7.1.176" evidence="2"/>